<evidence type="ECO:0000256" key="1">
    <source>
        <dbReference type="ARBA" id="ARBA00004123"/>
    </source>
</evidence>
<dbReference type="Pfam" id="PF00076">
    <property type="entry name" value="RRM_1"/>
    <property type="match status" value="1"/>
</dbReference>
<reference evidence="9 10" key="2">
    <citation type="journal article" date="2022" name="Mol. Biol. Evol.">
        <title>Comparative Genomics Reveals Insights into the Divergent Evolution of Astigmatic Mites and Household Pest Adaptations.</title>
        <authorList>
            <person name="Xiong Q."/>
            <person name="Wan A.T."/>
            <person name="Liu X."/>
            <person name="Fung C.S."/>
            <person name="Xiao X."/>
            <person name="Malainual N."/>
            <person name="Hou J."/>
            <person name="Wang L."/>
            <person name="Wang M."/>
            <person name="Yang K.Y."/>
            <person name="Cui Y."/>
            <person name="Leung E.L."/>
            <person name="Nong W."/>
            <person name="Shin S.K."/>
            <person name="Au S.W."/>
            <person name="Jeong K.Y."/>
            <person name="Chew F.T."/>
            <person name="Hui J.H."/>
            <person name="Leung T.F."/>
            <person name="Tungtrongchitr A."/>
            <person name="Zhong N."/>
            <person name="Liu Z."/>
            <person name="Tsui S.K."/>
        </authorList>
    </citation>
    <scope>NUCLEOTIDE SEQUENCE [LARGE SCALE GENOMIC DNA]</scope>
    <source>
        <strain evidence="9">Derp</strain>
    </source>
</reference>
<dbReference type="InterPro" id="IPR012677">
    <property type="entry name" value="Nucleotide-bd_a/b_plait_sf"/>
</dbReference>
<keyword evidence="4" id="KW-0539">Nucleus</keyword>
<evidence type="ECO:0000256" key="3">
    <source>
        <dbReference type="ARBA" id="ARBA00022884"/>
    </source>
</evidence>
<evidence type="ECO:0000313" key="9">
    <source>
        <dbReference type="EMBL" id="KAH9424354.1"/>
    </source>
</evidence>
<name>A0ABQ8JP23_DERPT</name>
<dbReference type="InterPro" id="IPR000504">
    <property type="entry name" value="RRM_dom"/>
</dbReference>
<sequence length="345" mass="41276">MTAFLPPNLLALFAPRDPIPYLPPVTKLNHEKKTHGYFGVGQYLHLFEDPKDTPPPIKIETREERLERKQREKMERAAYIREQGIALWDPNNNPIATSDPYKTLFIARVNADTTESRLRKEFEIYGPIKKVMLIQDKITGKPRGYAFIEFENERDMHSAYKHADGKKIEGRRVLVDVERGRTVKGWLPRRLGGGLGDSRSTKSSSGFRNGGEDRDEKNSFRERRGERERDRSNSRRSKSRERDRNRRDRPDRRERSRDRERERERERERSSRNHKDHNKNHHHRDREHERDRDRDRDRDRKRDRHHSSRSPERNNDSRKRSRYNNEISNNGGNMDKYSDSYKQSP</sequence>
<dbReference type="Pfam" id="PF12220">
    <property type="entry name" value="U1snRNP70_N"/>
    <property type="match status" value="1"/>
</dbReference>
<dbReference type="SMART" id="SM00360">
    <property type="entry name" value="RRM"/>
    <property type="match status" value="1"/>
</dbReference>
<keyword evidence="10" id="KW-1185">Reference proteome</keyword>
<evidence type="ECO:0000259" key="8">
    <source>
        <dbReference type="PROSITE" id="PS50102"/>
    </source>
</evidence>
<feature type="region of interest" description="Disordered" evidence="7">
    <location>
        <begin position="186"/>
        <end position="345"/>
    </location>
</feature>
<feature type="compositionally biased region" description="Basic and acidic residues" evidence="7">
    <location>
        <begin position="286"/>
        <end position="300"/>
    </location>
</feature>
<dbReference type="InterPro" id="IPR022023">
    <property type="entry name" value="U1snRNP70_N"/>
</dbReference>
<gene>
    <name evidence="9" type="primary">SNRNP70</name>
    <name evidence="9" type="ORF">DERP_004536</name>
</gene>
<evidence type="ECO:0000256" key="5">
    <source>
        <dbReference type="ARBA" id="ARBA00023274"/>
    </source>
</evidence>
<reference evidence="9 10" key="1">
    <citation type="journal article" date="2018" name="J. Allergy Clin. Immunol.">
        <title>High-quality assembly of Dermatophagoides pteronyssinus genome and transcriptome reveals a wide range of novel allergens.</title>
        <authorList>
            <person name="Liu X.Y."/>
            <person name="Yang K.Y."/>
            <person name="Wang M.Q."/>
            <person name="Kwok J.S."/>
            <person name="Zeng X."/>
            <person name="Yang Z."/>
            <person name="Xiao X.J."/>
            <person name="Lau C.P."/>
            <person name="Li Y."/>
            <person name="Huang Z.M."/>
            <person name="Ba J.G."/>
            <person name="Yim A.K."/>
            <person name="Ouyang C.Y."/>
            <person name="Ngai S.M."/>
            <person name="Chan T.F."/>
            <person name="Leung E.L."/>
            <person name="Liu L."/>
            <person name="Liu Z.G."/>
            <person name="Tsui S.K."/>
        </authorList>
    </citation>
    <scope>NUCLEOTIDE SEQUENCE [LARGE SCALE GENOMIC DNA]</scope>
    <source>
        <strain evidence="9">Derp</strain>
    </source>
</reference>
<dbReference type="SUPFAM" id="SSF54928">
    <property type="entry name" value="RNA-binding domain, RBD"/>
    <property type="match status" value="1"/>
</dbReference>
<comment type="caution">
    <text evidence="9">The sequence shown here is derived from an EMBL/GenBank/DDBJ whole genome shotgun (WGS) entry which is preliminary data.</text>
</comment>
<evidence type="ECO:0000256" key="2">
    <source>
        <dbReference type="ARBA" id="ARBA00016996"/>
    </source>
</evidence>
<feature type="compositionally biased region" description="Basic residues" evidence="7">
    <location>
        <begin position="274"/>
        <end position="285"/>
    </location>
</feature>
<dbReference type="EMBL" id="NJHN03000029">
    <property type="protein sequence ID" value="KAH9424354.1"/>
    <property type="molecule type" value="Genomic_DNA"/>
</dbReference>
<feature type="compositionally biased region" description="Basic and acidic residues" evidence="7">
    <location>
        <begin position="210"/>
        <end position="233"/>
    </location>
</feature>
<feature type="domain" description="RRM" evidence="8">
    <location>
        <begin position="102"/>
        <end position="180"/>
    </location>
</feature>
<evidence type="ECO:0000256" key="7">
    <source>
        <dbReference type="SAM" id="MobiDB-lite"/>
    </source>
</evidence>
<organism evidence="9 10">
    <name type="scientific">Dermatophagoides pteronyssinus</name>
    <name type="common">European house dust mite</name>
    <dbReference type="NCBI Taxonomy" id="6956"/>
    <lineage>
        <taxon>Eukaryota</taxon>
        <taxon>Metazoa</taxon>
        <taxon>Ecdysozoa</taxon>
        <taxon>Arthropoda</taxon>
        <taxon>Chelicerata</taxon>
        <taxon>Arachnida</taxon>
        <taxon>Acari</taxon>
        <taxon>Acariformes</taxon>
        <taxon>Sarcoptiformes</taxon>
        <taxon>Astigmata</taxon>
        <taxon>Psoroptidia</taxon>
        <taxon>Analgoidea</taxon>
        <taxon>Pyroglyphidae</taxon>
        <taxon>Dermatophagoidinae</taxon>
        <taxon>Dermatophagoides</taxon>
    </lineage>
</organism>
<dbReference type="GO" id="GO:1990904">
    <property type="term" value="C:ribonucleoprotein complex"/>
    <property type="evidence" value="ECO:0007669"/>
    <property type="project" value="UniProtKB-KW"/>
</dbReference>
<evidence type="ECO:0000256" key="4">
    <source>
        <dbReference type="ARBA" id="ARBA00023242"/>
    </source>
</evidence>
<dbReference type="PANTHER" id="PTHR13952:SF5">
    <property type="entry name" value="U1 SMALL NUCLEAR RIBONUCLEOPROTEIN 70 KDA"/>
    <property type="match status" value="1"/>
</dbReference>
<dbReference type="InterPro" id="IPR034143">
    <property type="entry name" value="snRNP70_RRM"/>
</dbReference>
<protein>
    <recommendedName>
        <fullName evidence="2">U1 small nuclear ribonucleoprotein 70 kDa</fullName>
    </recommendedName>
</protein>
<dbReference type="InterPro" id="IPR051183">
    <property type="entry name" value="U1_U11-U12_snRNP_70-35kDa"/>
</dbReference>
<dbReference type="Proteomes" id="UP000887458">
    <property type="component" value="Unassembled WGS sequence"/>
</dbReference>
<dbReference type="CDD" id="cd12236">
    <property type="entry name" value="RRM_snRNP70"/>
    <property type="match status" value="1"/>
</dbReference>
<feature type="compositionally biased region" description="Basic and acidic residues" evidence="7">
    <location>
        <begin position="240"/>
        <end position="273"/>
    </location>
</feature>
<keyword evidence="5 9" id="KW-0687">Ribonucleoprotein</keyword>
<dbReference type="InterPro" id="IPR035979">
    <property type="entry name" value="RBD_domain_sf"/>
</dbReference>
<keyword evidence="3 6" id="KW-0694">RNA-binding</keyword>
<feature type="compositionally biased region" description="Basic and acidic residues" evidence="7">
    <location>
        <begin position="309"/>
        <end position="318"/>
    </location>
</feature>
<dbReference type="Gene3D" id="3.30.70.330">
    <property type="match status" value="1"/>
</dbReference>
<comment type="subcellular location">
    <subcellularLocation>
        <location evidence="1">Nucleus</location>
    </subcellularLocation>
</comment>
<dbReference type="PROSITE" id="PS50102">
    <property type="entry name" value="RRM"/>
    <property type="match status" value="1"/>
</dbReference>
<proteinExistence type="predicted"/>
<evidence type="ECO:0000313" key="10">
    <source>
        <dbReference type="Proteomes" id="UP000887458"/>
    </source>
</evidence>
<accession>A0ABQ8JP23</accession>
<dbReference type="PANTHER" id="PTHR13952">
    <property type="entry name" value="U1 SMALL NUCLEAR RIBONUCLEOPROTEIN 70 KD"/>
    <property type="match status" value="1"/>
</dbReference>
<evidence type="ECO:0000256" key="6">
    <source>
        <dbReference type="PROSITE-ProRule" id="PRU00176"/>
    </source>
</evidence>